<organism evidence="1">
    <name type="scientific">Opuntia streptacantha</name>
    <name type="common">Prickly pear cactus</name>
    <name type="synonym">Opuntia cardona</name>
    <dbReference type="NCBI Taxonomy" id="393608"/>
    <lineage>
        <taxon>Eukaryota</taxon>
        <taxon>Viridiplantae</taxon>
        <taxon>Streptophyta</taxon>
        <taxon>Embryophyta</taxon>
        <taxon>Tracheophyta</taxon>
        <taxon>Spermatophyta</taxon>
        <taxon>Magnoliopsida</taxon>
        <taxon>eudicotyledons</taxon>
        <taxon>Gunneridae</taxon>
        <taxon>Pentapetalae</taxon>
        <taxon>Caryophyllales</taxon>
        <taxon>Cactineae</taxon>
        <taxon>Cactaceae</taxon>
        <taxon>Opuntioideae</taxon>
        <taxon>Opuntia</taxon>
    </lineage>
</organism>
<protein>
    <submittedName>
        <fullName evidence="1">Uncharacterized protein</fullName>
    </submittedName>
</protein>
<name>A0A7C9CLB9_OPUST</name>
<proteinExistence type="predicted"/>
<evidence type="ECO:0000313" key="1">
    <source>
        <dbReference type="EMBL" id="MBA4618225.1"/>
    </source>
</evidence>
<dbReference type="AlphaFoldDB" id="A0A7C9CLB9"/>
<accession>A0A7C9CLB9</accession>
<reference evidence="1" key="2">
    <citation type="submission" date="2020-07" db="EMBL/GenBank/DDBJ databases">
        <authorList>
            <person name="Vera ALvarez R."/>
            <person name="Arias-Moreno D.M."/>
            <person name="Jimenez-Jacinto V."/>
            <person name="Jimenez-Bremont J.F."/>
            <person name="Swaminathan K."/>
            <person name="Moose S.P."/>
            <person name="Guerrero-Gonzalez M.L."/>
            <person name="Marino-Ramirez L."/>
            <person name="Landsman D."/>
            <person name="Rodriguez-Kessler M."/>
            <person name="Delgado-Sanchez P."/>
        </authorList>
    </citation>
    <scope>NUCLEOTIDE SEQUENCE</scope>
    <source>
        <tissue evidence="1">Cladode</tissue>
    </source>
</reference>
<reference evidence="1" key="1">
    <citation type="journal article" date="2013" name="J. Plant Res.">
        <title>Effect of fungi and light on seed germination of three Opuntia species from semiarid lands of central Mexico.</title>
        <authorList>
            <person name="Delgado-Sanchez P."/>
            <person name="Jimenez-Bremont J.F."/>
            <person name="Guerrero-Gonzalez Mde L."/>
            <person name="Flores J."/>
        </authorList>
    </citation>
    <scope>NUCLEOTIDE SEQUENCE</scope>
    <source>
        <tissue evidence="1">Cladode</tissue>
    </source>
</reference>
<dbReference type="EMBL" id="GISG01019413">
    <property type="protein sequence ID" value="MBA4618225.1"/>
    <property type="molecule type" value="Transcribed_RNA"/>
</dbReference>
<sequence length="100" mass="11391">MTSLTRLQRPRPTKLQPPCRARCCHKGSHGWMTEPHQLVGLSSIYLMFMKAIKLINASSPLYLLCLCFESQIPVSNQVIMSASLSRYHHLRPSVCLPDHM</sequence>